<evidence type="ECO:0000256" key="1">
    <source>
        <dbReference type="SAM" id="Phobius"/>
    </source>
</evidence>
<sequence>MGSVIVVWAPFVTVRPAVVFCVSVVSVFGFDLVVIVFGFVLVLYVFVRVFGFCGCLIRRSVCFVLRGVGLLLG</sequence>
<accession>A0A7D4CUV3</accession>
<gene>
    <name evidence="2" type="ORF">HPS36_16505</name>
</gene>
<evidence type="ECO:0000313" key="2">
    <source>
        <dbReference type="EMBL" id="QKG94479.1"/>
    </source>
</evidence>
<dbReference type="GeneID" id="55596637"/>
<reference evidence="2 3" key="1">
    <citation type="submission" date="2020-05" db="EMBL/GenBank/DDBJ databases">
        <title>Halorubrum RHB-C sp.nov., an extremely halophilic archaeon isolated from solar salt farm.</title>
        <authorList>
            <person name="Ho H."/>
            <person name="Danganan R.E."/>
            <person name="Dedeles G.R."/>
            <person name="Kim S.-G."/>
        </authorList>
    </citation>
    <scope>NUCLEOTIDE SEQUENCE [LARGE SCALE GENOMIC DNA]</scope>
    <source>
        <strain evidence="2 3">RHB-C</strain>
        <plasmid evidence="3">phar02</plasmid>
    </source>
</reference>
<dbReference type="KEGG" id="hsai:HPS36_16505"/>
<dbReference type="AlphaFoldDB" id="A0A7D4CUV3"/>
<keyword evidence="1" id="KW-1133">Transmembrane helix</keyword>
<keyword evidence="1" id="KW-0472">Membrane</keyword>
<dbReference type="Proteomes" id="UP000505020">
    <property type="component" value="Plasmid pHAR02"/>
</dbReference>
<dbReference type="EMBL" id="CP053943">
    <property type="protein sequence ID" value="QKG94479.1"/>
    <property type="molecule type" value="Genomic_DNA"/>
</dbReference>
<proteinExistence type="predicted"/>
<evidence type="ECO:0000313" key="3">
    <source>
        <dbReference type="Proteomes" id="UP000505020"/>
    </source>
</evidence>
<organism evidence="2 3">
    <name type="scientific">Halorubrum salinarum</name>
    <dbReference type="NCBI Taxonomy" id="2739057"/>
    <lineage>
        <taxon>Archaea</taxon>
        <taxon>Methanobacteriati</taxon>
        <taxon>Methanobacteriota</taxon>
        <taxon>Stenosarchaea group</taxon>
        <taxon>Halobacteria</taxon>
        <taxon>Halobacteriales</taxon>
        <taxon>Haloferacaceae</taxon>
        <taxon>Halorubrum</taxon>
    </lineage>
</organism>
<name>A0A7D4CUV3_9EURY</name>
<keyword evidence="2" id="KW-0614">Plasmid</keyword>
<feature type="transmembrane region" description="Helical" evidence="1">
    <location>
        <begin position="31"/>
        <end position="57"/>
    </location>
</feature>
<keyword evidence="1" id="KW-0812">Transmembrane</keyword>
<keyword evidence="3" id="KW-1185">Reference proteome</keyword>
<protein>
    <submittedName>
        <fullName evidence="2">Uncharacterized protein</fullName>
    </submittedName>
</protein>
<geneLocation type="plasmid" evidence="3">
    <name>phar02</name>
</geneLocation>
<dbReference type="RefSeq" id="WP_173231027.1">
    <property type="nucleotide sequence ID" value="NZ_CP053943.1"/>
</dbReference>